<accession>A0AC61R5E0</accession>
<name>A0AC61R5E0_9FIRM</name>
<evidence type="ECO:0000313" key="1">
    <source>
        <dbReference type="EMBL" id="TGY65207.1"/>
    </source>
</evidence>
<comment type="caution">
    <text evidence="1">The sequence shown here is derived from an EMBL/GenBank/DDBJ whole genome shotgun (WGS) entry which is preliminary data.</text>
</comment>
<evidence type="ECO:0000313" key="2">
    <source>
        <dbReference type="Proteomes" id="UP000308836"/>
    </source>
</evidence>
<organism evidence="1 2">
    <name type="scientific">Dubosiella muris</name>
    <dbReference type="NCBI Taxonomy" id="3038133"/>
    <lineage>
        <taxon>Bacteria</taxon>
        <taxon>Bacillati</taxon>
        <taxon>Bacillota</taxon>
        <taxon>Erysipelotrichia</taxon>
        <taxon>Erysipelotrichales</taxon>
        <taxon>Erysipelotrichaceae</taxon>
        <taxon>Dubosiella</taxon>
    </lineage>
</organism>
<protein>
    <submittedName>
        <fullName evidence="1">MurR/RpiR family transcriptional regulator</fullName>
    </submittedName>
</protein>
<dbReference type="EMBL" id="SRYG01000021">
    <property type="protein sequence ID" value="TGY65207.1"/>
    <property type="molecule type" value="Genomic_DNA"/>
</dbReference>
<keyword evidence="2" id="KW-1185">Reference proteome</keyword>
<gene>
    <name evidence="1" type="ORF">E5336_09895</name>
</gene>
<reference evidence="1" key="1">
    <citation type="submission" date="2019-04" db="EMBL/GenBank/DDBJ databases">
        <title>Microbes associate with the intestines of laboratory mice.</title>
        <authorList>
            <person name="Navarre W."/>
            <person name="Wong E."/>
            <person name="Huang K."/>
            <person name="Tropini C."/>
            <person name="Ng K."/>
            <person name="Yu B."/>
        </authorList>
    </citation>
    <scope>NUCLEOTIDE SEQUENCE</scope>
    <source>
        <strain evidence="1">NM09_H32</strain>
    </source>
</reference>
<dbReference type="Proteomes" id="UP000308836">
    <property type="component" value="Unassembled WGS sequence"/>
</dbReference>
<proteinExistence type="predicted"/>
<sequence>MRVMPYSLYDRLLPCLTRNADSNQAIAMYVLKHLSEIPTCSIFQLAKQSHVSPSSVSRFVQKIGFEDYTEFRDYVEEELGRNDVYSFSHPVENRPFSPPYSREQLTAFFQTLPAMLEHAFSTQTCRMIETLCQTMKAKPNVYFLGLRSMRMVMEHIANELMPFGLVATMIGEPKEITTPRETNALVLFSMHGHYFRLKPPQKKQELVEKSDAVFVISQTGNAQGLPLIRLGKCATSWADSIVWTLLAEQVVYTYKFLA</sequence>